<sequence length="120" mass="14620">MNIALLFKACCHFFNLSFLDPYKVFNIIGDNLKYTFPLFFFHFLPRQLFTLIIDLKSLIMIKRSDLVHIFKLLGFTGVVFSLEYVRRQWVWKSDIQLNDYMNKSEMYKRKLPEGKHHWKY</sequence>
<dbReference type="Proteomes" id="UP000078046">
    <property type="component" value="Unassembled WGS sequence"/>
</dbReference>
<proteinExistence type="predicted"/>
<name>A0A177AST9_9BILA</name>
<comment type="caution">
    <text evidence="1">The sequence shown here is derived from an EMBL/GenBank/DDBJ whole genome shotgun (WGS) entry which is preliminary data.</text>
</comment>
<evidence type="ECO:0000313" key="1">
    <source>
        <dbReference type="EMBL" id="OAF65059.1"/>
    </source>
</evidence>
<dbReference type="EMBL" id="LWCA01001467">
    <property type="protein sequence ID" value="OAF65059.1"/>
    <property type="molecule type" value="Genomic_DNA"/>
</dbReference>
<reference evidence="1 2" key="1">
    <citation type="submission" date="2016-04" db="EMBL/GenBank/DDBJ databases">
        <title>The genome of Intoshia linei affirms orthonectids as highly simplified spiralians.</title>
        <authorList>
            <person name="Mikhailov K.V."/>
            <person name="Slusarev G.S."/>
            <person name="Nikitin M.A."/>
            <person name="Logacheva M.D."/>
            <person name="Penin A."/>
            <person name="Aleoshin V."/>
            <person name="Panchin Y.V."/>
        </authorList>
    </citation>
    <scope>NUCLEOTIDE SEQUENCE [LARGE SCALE GENOMIC DNA]</scope>
    <source>
        <strain evidence="1">Intl2013</strain>
        <tissue evidence="1">Whole animal</tissue>
    </source>
</reference>
<gene>
    <name evidence="1" type="ORF">A3Q56_07219</name>
</gene>
<organism evidence="1 2">
    <name type="scientific">Intoshia linei</name>
    <dbReference type="NCBI Taxonomy" id="1819745"/>
    <lineage>
        <taxon>Eukaryota</taxon>
        <taxon>Metazoa</taxon>
        <taxon>Spiralia</taxon>
        <taxon>Lophotrochozoa</taxon>
        <taxon>Mesozoa</taxon>
        <taxon>Orthonectida</taxon>
        <taxon>Rhopaluridae</taxon>
        <taxon>Intoshia</taxon>
    </lineage>
</organism>
<evidence type="ECO:0000313" key="2">
    <source>
        <dbReference type="Proteomes" id="UP000078046"/>
    </source>
</evidence>
<accession>A0A177AST9</accession>
<keyword evidence="2" id="KW-1185">Reference proteome</keyword>
<protein>
    <submittedName>
        <fullName evidence="1">Uncharacterized protein</fullName>
    </submittedName>
</protein>
<dbReference type="AlphaFoldDB" id="A0A177AST9"/>